<evidence type="ECO:0000256" key="2">
    <source>
        <dbReference type="ARBA" id="ARBA00022475"/>
    </source>
</evidence>
<dbReference type="InterPro" id="IPR050297">
    <property type="entry name" value="LipidA_mod_glycosyltrf_83"/>
</dbReference>
<dbReference type="Proteomes" id="UP000183758">
    <property type="component" value="Unassembled WGS sequence"/>
</dbReference>
<dbReference type="AlphaFoldDB" id="A0A1J5HY83"/>
<feature type="transmembrane region" description="Helical" evidence="8">
    <location>
        <begin position="83"/>
        <end position="104"/>
    </location>
</feature>
<dbReference type="GO" id="GO:0016763">
    <property type="term" value="F:pentosyltransferase activity"/>
    <property type="evidence" value="ECO:0007669"/>
    <property type="project" value="TreeGrafter"/>
</dbReference>
<feature type="transmembrane region" description="Helical" evidence="8">
    <location>
        <begin position="157"/>
        <end position="185"/>
    </location>
</feature>
<accession>A0A1J5HY83</accession>
<keyword evidence="7 8" id="KW-0472">Membrane</keyword>
<reference evidence="9 10" key="1">
    <citation type="journal article" date="2016" name="Environ. Microbiol.">
        <title>Genomic resolution of a cold subsurface aquifer community provides metabolic insights for novel microbes adapted to high CO concentrations.</title>
        <authorList>
            <person name="Probst A.J."/>
            <person name="Castelle C.J."/>
            <person name="Singh A."/>
            <person name="Brown C.T."/>
            <person name="Anantharaman K."/>
            <person name="Sharon I."/>
            <person name="Hug L.A."/>
            <person name="Burstein D."/>
            <person name="Emerson J.B."/>
            <person name="Thomas B.C."/>
            <person name="Banfield J.F."/>
        </authorList>
    </citation>
    <scope>NUCLEOTIDE SEQUENCE [LARGE SCALE GENOMIC DNA]</scope>
    <source>
        <strain evidence="9">CG2_30_33_16</strain>
    </source>
</reference>
<feature type="transmembrane region" description="Helical" evidence="8">
    <location>
        <begin position="116"/>
        <end position="145"/>
    </location>
</feature>
<keyword evidence="5 8" id="KW-0812">Transmembrane</keyword>
<feature type="transmembrane region" description="Helical" evidence="8">
    <location>
        <begin position="197"/>
        <end position="218"/>
    </location>
</feature>
<protein>
    <recommendedName>
        <fullName evidence="11">Glycosyltransferase RgtA/B/C/D-like domain-containing protein</fullName>
    </recommendedName>
</protein>
<keyword evidence="2" id="KW-1003">Cell membrane</keyword>
<dbReference type="PANTHER" id="PTHR33908:SF11">
    <property type="entry name" value="MEMBRANE PROTEIN"/>
    <property type="match status" value="1"/>
</dbReference>
<evidence type="ECO:0000256" key="1">
    <source>
        <dbReference type="ARBA" id="ARBA00004651"/>
    </source>
</evidence>
<keyword evidence="4" id="KW-0808">Transferase</keyword>
<evidence type="ECO:0000256" key="5">
    <source>
        <dbReference type="ARBA" id="ARBA00022692"/>
    </source>
</evidence>
<organism evidence="9 10">
    <name type="scientific">Candidatus Roizmanbacteria bacterium CG2_30_33_16</name>
    <dbReference type="NCBI Taxonomy" id="1805340"/>
    <lineage>
        <taxon>Bacteria</taxon>
        <taxon>Candidatus Roizmaniibacteriota</taxon>
    </lineage>
</organism>
<feature type="transmembrane region" description="Helical" evidence="8">
    <location>
        <begin position="380"/>
        <end position="401"/>
    </location>
</feature>
<dbReference type="PANTHER" id="PTHR33908">
    <property type="entry name" value="MANNOSYLTRANSFERASE YKCB-RELATED"/>
    <property type="match status" value="1"/>
</dbReference>
<feature type="transmembrane region" description="Helical" evidence="8">
    <location>
        <begin position="346"/>
        <end position="368"/>
    </location>
</feature>
<keyword evidence="3" id="KW-0328">Glycosyltransferase</keyword>
<sequence length="530" mass="61026">MKNILIIFTFIFILIRLPFLDQIFLLHDERDIAYSGYSIAQTGKDLYGKSMPLNFEGISPSNPMVAIYYSAFWSLFLPGHSVFYARLPYVLISSLLIWIIYELIFHITGNKKKALLTSVLFCFSPWIFHITRLALDIPLAIVLLLGGTLCLLKQKRILAYILLFLTFYSYQGFRLLIPFLVVYLEAYHINIKSVKSWLPRLLISIVFIFVLFGSTFIIDPQTTKGRFSEIIFFSVDNVKEVIFRRNSTTVSPIISKIFDNKITTALDYMLTNLIKGQDLMYLFKTGDYSAINGSTASGQFIFIFIAFYYLGIASMGRKTDNNDLFILGLIIVGMIPALLSTNGSSFAIRAMPTGIGFAYILALGFLFGWDIFKKLKYKKLIIPIITIALIINFSYVGYIYFFRRPVTVGEIFNEHERSLSKYVLDNKNQSYPIYHRMPQDGFLTLAFFDKELSLPMVQKQMIDKTYADNGFIFKVCNSKLNYQKQTQAIISEGCLDVKTYDFFANINNPKVSYRIPYKDYSLKTAYFITR</sequence>
<evidence type="ECO:0000256" key="4">
    <source>
        <dbReference type="ARBA" id="ARBA00022679"/>
    </source>
</evidence>
<evidence type="ECO:0000256" key="6">
    <source>
        <dbReference type="ARBA" id="ARBA00022989"/>
    </source>
</evidence>
<feature type="transmembrane region" description="Helical" evidence="8">
    <location>
        <begin position="290"/>
        <end position="312"/>
    </location>
</feature>
<feature type="transmembrane region" description="Helical" evidence="8">
    <location>
        <begin position="324"/>
        <end position="340"/>
    </location>
</feature>
<dbReference type="EMBL" id="MNZM01000002">
    <property type="protein sequence ID" value="OIP86770.1"/>
    <property type="molecule type" value="Genomic_DNA"/>
</dbReference>
<keyword evidence="6 8" id="KW-1133">Transmembrane helix</keyword>
<dbReference type="GO" id="GO:0005886">
    <property type="term" value="C:plasma membrane"/>
    <property type="evidence" value="ECO:0007669"/>
    <property type="project" value="UniProtKB-SubCell"/>
</dbReference>
<evidence type="ECO:0000313" key="10">
    <source>
        <dbReference type="Proteomes" id="UP000183758"/>
    </source>
</evidence>
<evidence type="ECO:0000256" key="3">
    <source>
        <dbReference type="ARBA" id="ARBA00022676"/>
    </source>
</evidence>
<proteinExistence type="predicted"/>
<comment type="caution">
    <text evidence="9">The sequence shown here is derived from an EMBL/GenBank/DDBJ whole genome shotgun (WGS) entry which is preliminary data.</text>
</comment>
<evidence type="ECO:0000313" key="9">
    <source>
        <dbReference type="EMBL" id="OIP86770.1"/>
    </source>
</evidence>
<dbReference type="GO" id="GO:0009103">
    <property type="term" value="P:lipopolysaccharide biosynthetic process"/>
    <property type="evidence" value="ECO:0007669"/>
    <property type="project" value="UniProtKB-ARBA"/>
</dbReference>
<comment type="subcellular location">
    <subcellularLocation>
        <location evidence="1">Cell membrane</location>
        <topology evidence="1">Multi-pass membrane protein</topology>
    </subcellularLocation>
</comment>
<evidence type="ECO:0000256" key="7">
    <source>
        <dbReference type="ARBA" id="ARBA00023136"/>
    </source>
</evidence>
<evidence type="ECO:0000256" key="8">
    <source>
        <dbReference type="SAM" id="Phobius"/>
    </source>
</evidence>
<name>A0A1J5HY83_9BACT</name>
<gene>
    <name evidence="9" type="ORF">AUK04_00130</name>
</gene>
<evidence type="ECO:0008006" key="11">
    <source>
        <dbReference type="Google" id="ProtNLM"/>
    </source>
</evidence>